<dbReference type="Proteomes" id="UP000284177">
    <property type="component" value="Unassembled WGS sequence"/>
</dbReference>
<dbReference type="PANTHER" id="PTHR43156:SF2">
    <property type="entry name" value="STAGE II SPORULATION PROTEIN E"/>
    <property type="match status" value="1"/>
</dbReference>
<feature type="transmembrane region" description="Helical" evidence="2">
    <location>
        <begin position="118"/>
        <end position="138"/>
    </location>
</feature>
<evidence type="ECO:0000313" key="4">
    <source>
        <dbReference type="EMBL" id="RKD33886.1"/>
    </source>
</evidence>
<dbReference type="InterPro" id="IPR001932">
    <property type="entry name" value="PPM-type_phosphatase-like_dom"/>
</dbReference>
<dbReference type="Pfam" id="PF07228">
    <property type="entry name" value="SpoIIE"/>
    <property type="match status" value="1"/>
</dbReference>
<protein>
    <submittedName>
        <fullName evidence="4">Stage II sporulation protein E</fullName>
    </submittedName>
</protein>
<feature type="transmembrane region" description="Helical" evidence="2">
    <location>
        <begin position="36"/>
        <end position="68"/>
    </location>
</feature>
<evidence type="ECO:0000259" key="3">
    <source>
        <dbReference type="PROSITE" id="PS51746"/>
    </source>
</evidence>
<feature type="domain" description="PPM-type phosphatase" evidence="3">
    <location>
        <begin position="580"/>
        <end position="793"/>
    </location>
</feature>
<evidence type="ECO:0000256" key="1">
    <source>
        <dbReference type="ARBA" id="ARBA00022801"/>
    </source>
</evidence>
<dbReference type="SMART" id="SM00331">
    <property type="entry name" value="PP2C_SIG"/>
    <property type="match status" value="1"/>
</dbReference>
<organism evidence="4 5">
    <name type="scientific">Thermohalobacter berrensis</name>
    <dbReference type="NCBI Taxonomy" id="99594"/>
    <lineage>
        <taxon>Bacteria</taxon>
        <taxon>Bacillati</taxon>
        <taxon>Bacillota</taxon>
        <taxon>Tissierellia</taxon>
        <taxon>Tissierellales</taxon>
        <taxon>Thermohalobacteraceae</taxon>
        <taxon>Thermohalobacter</taxon>
    </lineage>
</organism>
<dbReference type="GO" id="GO:0004722">
    <property type="term" value="F:protein serine/threonine phosphatase activity"/>
    <property type="evidence" value="ECO:0007669"/>
    <property type="project" value="InterPro"/>
</dbReference>
<dbReference type="PANTHER" id="PTHR43156">
    <property type="entry name" value="STAGE II SPORULATION PROTEIN E-RELATED"/>
    <property type="match status" value="1"/>
</dbReference>
<dbReference type="NCBIfam" id="TIGR02865">
    <property type="entry name" value="spore_II_E"/>
    <property type="match status" value="1"/>
</dbReference>
<gene>
    <name evidence="4" type="ORF">BET03_08130</name>
</gene>
<dbReference type="AlphaFoldDB" id="A0A419T8Y2"/>
<keyword evidence="1" id="KW-0378">Hydrolase</keyword>
<feature type="transmembrane region" description="Helical" evidence="2">
    <location>
        <begin position="266"/>
        <end position="286"/>
    </location>
</feature>
<evidence type="ECO:0000256" key="2">
    <source>
        <dbReference type="SAM" id="Phobius"/>
    </source>
</evidence>
<feature type="transmembrane region" description="Helical" evidence="2">
    <location>
        <begin position="144"/>
        <end position="167"/>
    </location>
</feature>
<dbReference type="Pfam" id="PF19732">
    <property type="entry name" value="SpoIIE_N"/>
    <property type="match status" value="1"/>
</dbReference>
<keyword evidence="2" id="KW-1133">Transmembrane helix</keyword>
<dbReference type="InterPro" id="IPR052016">
    <property type="entry name" value="Bact_Sigma-Reg"/>
</dbReference>
<sequence>MINKMELIPVRENNKRTKNFIGSKGKKIFSKININYVLINIMSFFITRAVIMDNLTPFGIAFLTAYLIKYGRNIILPTTISLSIITVHGINNYYYLAAIWLIYISYKLLENKVKITTLKFSIVGSIILILTKSISIILGEYFLYDIFMAGFEGIVVFTLSYIFTYSITTIESSKNRLFTNEEIISGAIMLSLFVAGVGELTISNFLIKNIISVFLILLFAYNKGPSTGTAVGVTIGVVSSMSHNNMPFVIAIYGVSGLMSGLFKDLGRIGSAIGFIIGNGIMSFYINGFFESLIQLEETLIGTIIFLIVSRVIKRVDSKIVVGTNQGSVIEDVYSNRIRDITFKRLKEVSSVFEELANTFEKAADREKIMEQKDISKFVDTVADDVCKDCAMYRFCWINEFYNTYHSMFELLNTIELQRDVNEDEMPEHFRKRCIKPELIVKKCSYLFDIYKLNYKWENKILESRQLVSEQLDGVSKIISNLANEIYSDIKFKDDVEKEIFAKLKDNGIDIKEVTVTEFEDDKFEIFLELKACNGTGACTRDVVPIVSDVVGFPLVRDNFTCNIQENNKTCRFKLIRANRYGAVTKVAKLDQSFNYVSGDSYTFGENNNNYYAVLSDGMGVGQKANRESNITISLLEKFLEAGFDKELALKTINSILVLKSNDEMFATVDMSIIDLYRGKAQFIKIGSAPTFIKKKDRVEIVNSSSLPVGILKDVDFQIYEGQLEDGDLIIMMSDGVLDANKDAEDKEKWIADVIEGINSINPQRIADEIIDEAKRVSKNEDMDDMTVLVTKVWKRR</sequence>
<name>A0A419T8Y2_9FIRM</name>
<keyword evidence="2" id="KW-0812">Transmembrane</keyword>
<dbReference type="PROSITE" id="PS51746">
    <property type="entry name" value="PPM_2"/>
    <property type="match status" value="1"/>
</dbReference>
<dbReference type="OrthoDB" id="9763774at2"/>
<proteinExistence type="predicted"/>
<dbReference type="EMBL" id="MCIB01000003">
    <property type="protein sequence ID" value="RKD33886.1"/>
    <property type="molecule type" value="Genomic_DNA"/>
</dbReference>
<reference evidence="4 5" key="1">
    <citation type="submission" date="2016-08" db="EMBL/GenBank/DDBJ databases">
        <title>Novel Firmicutes and Novel Genomes.</title>
        <authorList>
            <person name="Poppleton D.I."/>
            <person name="Gribaldo S."/>
        </authorList>
    </citation>
    <scope>NUCLEOTIDE SEQUENCE [LARGE SCALE GENOMIC DNA]</scope>
    <source>
        <strain evidence="4 5">CTT3</strain>
    </source>
</reference>
<dbReference type="InterPro" id="IPR036457">
    <property type="entry name" value="PPM-type-like_dom_sf"/>
</dbReference>
<dbReference type="InterPro" id="IPR014221">
    <property type="entry name" value="SpoII_E"/>
</dbReference>
<dbReference type="Gene3D" id="3.60.40.10">
    <property type="entry name" value="PPM-type phosphatase domain"/>
    <property type="match status" value="1"/>
</dbReference>
<evidence type="ECO:0000313" key="5">
    <source>
        <dbReference type="Proteomes" id="UP000284177"/>
    </source>
</evidence>
<dbReference type="RefSeq" id="WP_120167331.1">
    <property type="nucleotide sequence ID" value="NZ_MCIB01000003.1"/>
</dbReference>
<keyword evidence="2" id="KW-0472">Membrane</keyword>
<feature type="transmembrane region" description="Helical" evidence="2">
    <location>
        <begin position="188"/>
        <end position="221"/>
    </location>
</feature>
<dbReference type="InterPro" id="IPR045768">
    <property type="entry name" value="SpoIIE_N"/>
</dbReference>
<accession>A0A419T8Y2</accession>
<feature type="transmembrane region" description="Helical" evidence="2">
    <location>
        <begin position="80"/>
        <end position="106"/>
    </location>
</feature>
<comment type="caution">
    <text evidence="4">The sequence shown here is derived from an EMBL/GenBank/DDBJ whole genome shotgun (WGS) entry which is preliminary data.</text>
</comment>
<keyword evidence="5" id="KW-1185">Reference proteome</keyword>
<dbReference type="SUPFAM" id="SSF81606">
    <property type="entry name" value="PP2C-like"/>
    <property type="match status" value="1"/>
</dbReference>